<comment type="caution">
    <text evidence="1">The sequence shown here is derived from an EMBL/GenBank/DDBJ whole genome shotgun (WGS) entry which is preliminary data.</text>
</comment>
<evidence type="ECO:0000313" key="1">
    <source>
        <dbReference type="EMBL" id="KII72569.1"/>
    </source>
</evidence>
<evidence type="ECO:0000313" key="2">
    <source>
        <dbReference type="Proteomes" id="UP000031668"/>
    </source>
</evidence>
<gene>
    <name evidence="1" type="ORF">RF11_13266</name>
</gene>
<dbReference type="Proteomes" id="UP000031668">
    <property type="component" value="Unassembled WGS sequence"/>
</dbReference>
<dbReference type="EMBL" id="JWZT01001163">
    <property type="protein sequence ID" value="KII72569.1"/>
    <property type="molecule type" value="Genomic_DNA"/>
</dbReference>
<protein>
    <submittedName>
        <fullName evidence="1">Uncharacterized protein</fullName>
    </submittedName>
</protein>
<proteinExistence type="predicted"/>
<reference evidence="1 2" key="1">
    <citation type="journal article" date="2014" name="Genome Biol. Evol.">
        <title>The genome of the myxosporean Thelohanellus kitauei shows adaptations to nutrient acquisition within its fish host.</title>
        <authorList>
            <person name="Yang Y."/>
            <person name="Xiong J."/>
            <person name="Zhou Z."/>
            <person name="Huo F."/>
            <person name="Miao W."/>
            <person name="Ran C."/>
            <person name="Liu Y."/>
            <person name="Zhang J."/>
            <person name="Feng J."/>
            <person name="Wang M."/>
            <person name="Wang M."/>
            <person name="Wang L."/>
            <person name="Yao B."/>
        </authorList>
    </citation>
    <scope>NUCLEOTIDE SEQUENCE [LARGE SCALE GENOMIC DNA]</scope>
    <source>
        <strain evidence="1">Wuqing</strain>
    </source>
</reference>
<organism evidence="1 2">
    <name type="scientific">Thelohanellus kitauei</name>
    <name type="common">Myxosporean</name>
    <dbReference type="NCBI Taxonomy" id="669202"/>
    <lineage>
        <taxon>Eukaryota</taxon>
        <taxon>Metazoa</taxon>
        <taxon>Cnidaria</taxon>
        <taxon>Myxozoa</taxon>
        <taxon>Myxosporea</taxon>
        <taxon>Bivalvulida</taxon>
        <taxon>Platysporina</taxon>
        <taxon>Myxobolidae</taxon>
        <taxon>Thelohanellus</taxon>
    </lineage>
</organism>
<dbReference type="AlphaFoldDB" id="A0A0C2J410"/>
<keyword evidence="2" id="KW-1185">Reference proteome</keyword>
<name>A0A0C2J410_THEKT</name>
<sequence>MIQYNIIKNIVWVQQAVNLRLIKYEHDFKMKFFISGKWHQEVIDNVVHVFCILNQNQTVLEVFISNNLIYILTERTNNINLIHEGNRKKLIFYEIDADLLDYIK</sequence>
<accession>A0A0C2J410</accession>